<dbReference type="InterPro" id="IPR010858">
    <property type="entry name" value="DUF1481"/>
</dbReference>
<sequence length="217" mass="24588">MRIRTFSLVCGLALLAGCSTHNESSDFTASGYLADHGAVRIWRKNYGETVHMLTVYTPFSDSGVVETYYTWQRNHLMSVERHMKGSQPDDVTLRFDSGGKLSFMQRQLAGHREPLRNDEVALYQFDAQRMLQISDALLDGRVVLHQGRWQSDNKVIDCHDQYVDPSFDEHALRAVQQIQGTDHTPVSVAWLQAAQGTQLLLVSTRDLCMAEPKEPSF</sequence>
<evidence type="ECO:0000313" key="3">
    <source>
        <dbReference type="Proteomes" id="UP000242222"/>
    </source>
</evidence>
<evidence type="ECO:0008006" key="4">
    <source>
        <dbReference type="Google" id="ProtNLM"/>
    </source>
</evidence>
<accession>A0A1I5BK07</accession>
<feature type="chain" id="PRO_5017323883" description="DUF1481 domain-containing protein" evidence="1">
    <location>
        <begin position="23"/>
        <end position="217"/>
    </location>
</feature>
<dbReference type="OrthoDB" id="6457475at2"/>
<dbReference type="EMBL" id="FOVC01000018">
    <property type="protein sequence ID" value="SFN74982.1"/>
    <property type="molecule type" value="Genomic_DNA"/>
</dbReference>
<protein>
    <recommendedName>
        <fullName evidence="4">DUF1481 domain-containing protein</fullName>
    </recommendedName>
</protein>
<evidence type="ECO:0000313" key="2">
    <source>
        <dbReference type="EMBL" id="SFN74982.1"/>
    </source>
</evidence>
<dbReference type="PROSITE" id="PS51257">
    <property type="entry name" value="PROKAR_LIPOPROTEIN"/>
    <property type="match status" value="1"/>
</dbReference>
<dbReference type="AlphaFoldDB" id="A0A1I5BK07"/>
<dbReference type="Pfam" id="PF07356">
    <property type="entry name" value="DUF1481"/>
    <property type="match status" value="1"/>
</dbReference>
<organism evidence="2 3">
    <name type="scientific">Izhakiella capsodis</name>
    <dbReference type="NCBI Taxonomy" id="1367852"/>
    <lineage>
        <taxon>Bacteria</taxon>
        <taxon>Pseudomonadati</taxon>
        <taxon>Pseudomonadota</taxon>
        <taxon>Gammaproteobacteria</taxon>
        <taxon>Enterobacterales</taxon>
        <taxon>Erwiniaceae</taxon>
        <taxon>Izhakiella</taxon>
    </lineage>
</organism>
<feature type="signal peptide" evidence="1">
    <location>
        <begin position="1"/>
        <end position="22"/>
    </location>
</feature>
<dbReference type="STRING" id="1367852.SAMN05216516_1183"/>
<name>A0A1I5BK07_9GAMM</name>
<dbReference type="Proteomes" id="UP000242222">
    <property type="component" value="Unassembled WGS sequence"/>
</dbReference>
<dbReference type="RefSeq" id="WP_092880086.1">
    <property type="nucleotide sequence ID" value="NZ_FOVC01000018.1"/>
</dbReference>
<gene>
    <name evidence="2" type="ORF">SAMN05216516_1183</name>
</gene>
<evidence type="ECO:0000256" key="1">
    <source>
        <dbReference type="SAM" id="SignalP"/>
    </source>
</evidence>
<reference evidence="3" key="1">
    <citation type="submission" date="2016-10" db="EMBL/GenBank/DDBJ databases">
        <authorList>
            <person name="Varghese N."/>
            <person name="Submissions S."/>
        </authorList>
    </citation>
    <scope>NUCLEOTIDE SEQUENCE [LARGE SCALE GENOMIC DNA]</scope>
    <source>
        <strain evidence="3">N6PO6</strain>
    </source>
</reference>
<keyword evidence="3" id="KW-1185">Reference proteome</keyword>
<keyword evidence="1" id="KW-0732">Signal</keyword>
<proteinExistence type="predicted"/>